<organism evidence="2 3">
    <name type="scientific">Streptomyces alkaliphilus</name>
    <dbReference type="NCBI Taxonomy" id="1472722"/>
    <lineage>
        <taxon>Bacteria</taxon>
        <taxon>Bacillati</taxon>
        <taxon>Actinomycetota</taxon>
        <taxon>Actinomycetes</taxon>
        <taxon>Kitasatosporales</taxon>
        <taxon>Streptomycetaceae</taxon>
        <taxon>Streptomyces</taxon>
    </lineage>
</organism>
<dbReference type="EMBL" id="VKHT01000457">
    <property type="protein sequence ID" value="MBB0245326.1"/>
    <property type="molecule type" value="Genomic_DNA"/>
</dbReference>
<evidence type="ECO:0000313" key="3">
    <source>
        <dbReference type="Proteomes" id="UP000538929"/>
    </source>
</evidence>
<dbReference type="Proteomes" id="UP000538929">
    <property type="component" value="Unassembled WGS sequence"/>
</dbReference>
<comment type="caution">
    <text evidence="2">The sequence shown here is derived from an EMBL/GenBank/DDBJ whole genome shotgun (WGS) entry which is preliminary data.</text>
</comment>
<gene>
    <name evidence="2" type="ORF">FNQ90_14755</name>
</gene>
<evidence type="ECO:0000256" key="1">
    <source>
        <dbReference type="SAM" id="Phobius"/>
    </source>
</evidence>
<dbReference type="InterPro" id="IPR045924">
    <property type="entry name" value="DUF6343"/>
</dbReference>
<dbReference type="Pfam" id="PF19870">
    <property type="entry name" value="DUF6343"/>
    <property type="match status" value="1"/>
</dbReference>
<name>A0A7W3TEF4_9ACTN</name>
<proteinExistence type="predicted"/>
<keyword evidence="3" id="KW-1185">Reference proteome</keyword>
<feature type="transmembrane region" description="Helical" evidence="1">
    <location>
        <begin position="66"/>
        <end position="88"/>
    </location>
</feature>
<protein>
    <submittedName>
        <fullName evidence="2">Uncharacterized protein</fullName>
    </submittedName>
</protein>
<sequence length="100" mass="10859">MPRSRSGVIGRRSERAGTEPVNARSALRLRMRLSVIFIPLFIGLTVVFAVWWGTAEPGDTPGPAELSLLTIGAGVLAVLATINLIVILRRIKRERGTVEP</sequence>
<keyword evidence="1" id="KW-0472">Membrane</keyword>
<accession>A0A7W3TEF4</accession>
<evidence type="ECO:0000313" key="2">
    <source>
        <dbReference type="EMBL" id="MBB0245326.1"/>
    </source>
</evidence>
<keyword evidence="1" id="KW-0812">Transmembrane</keyword>
<keyword evidence="1" id="KW-1133">Transmembrane helix</keyword>
<reference evidence="3" key="1">
    <citation type="submission" date="2019-10" db="EMBL/GenBank/DDBJ databases">
        <title>Streptomyces sp. nov., a novel actinobacterium isolated from alkaline environment.</title>
        <authorList>
            <person name="Golinska P."/>
        </authorList>
    </citation>
    <scope>NUCLEOTIDE SEQUENCE [LARGE SCALE GENOMIC DNA]</scope>
    <source>
        <strain evidence="3">DSM 42118</strain>
    </source>
</reference>
<feature type="transmembrane region" description="Helical" evidence="1">
    <location>
        <begin position="33"/>
        <end position="54"/>
    </location>
</feature>
<dbReference type="AlphaFoldDB" id="A0A7W3TEF4"/>